<keyword evidence="3 5" id="KW-0378">Hydrolase</keyword>
<dbReference type="RefSeq" id="WP_091265325.1">
    <property type="nucleotide sequence ID" value="NZ_FNFK01000007.1"/>
</dbReference>
<evidence type="ECO:0000256" key="5">
    <source>
        <dbReference type="PIRNR" id="PIRNR038994"/>
    </source>
</evidence>
<comment type="similarity">
    <text evidence="1 5">Belongs to the metallo-dependent hydrolases superfamily. NagA family.</text>
</comment>
<dbReference type="InterPro" id="IPR003764">
    <property type="entry name" value="GlcNAc_6-P_deAcase"/>
</dbReference>
<name>A0A1G8XQK5_9LACT</name>
<comment type="cofactor">
    <cofactor evidence="7">
        <name>a divalent metal cation</name>
        <dbReference type="ChEBI" id="CHEBI:60240"/>
    </cofactor>
    <text evidence="7">Binds 1 divalent metal cation per subunit.</text>
</comment>
<reference evidence="10" key="1">
    <citation type="submission" date="2016-10" db="EMBL/GenBank/DDBJ databases">
        <authorList>
            <person name="Varghese N."/>
            <person name="Submissions S."/>
        </authorList>
    </citation>
    <scope>NUCLEOTIDE SEQUENCE [LARGE SCALE GENOMIC DNA]</scope>
    <source>
        <strain evidence="10">DSM 19181</strain>
    </source>
</reference>
<accession>A0A1G8XQK5</accession>
<evidence type="ECO:0000259" key="8">
    <source>
        <dbReference type="Pfam" id="PF01979"/>
    </source>
</evidence>
<evidence type="ECO:0000313" key="9">
    <source>
        <dbReference type="EMBL" id="SDJ92474.1"/>
    </source>
</evidence>
<sequence length="399" mass="44195">MFIYSEKIYTPSGYQSGYLEVEDGKIEGIHDTIEKEEYIDYGDKIIIPGFIDVHIHGWATGSFIHQGDEQSLARMSKDLVNMGVTSYLATTATDHLDNLKSQVIAADRFGKEWTPDMGADLIGVHLEGPFINEKYKGMQKAEYCLPPTVETVDDLLNPVSDGLVKLMTLAPELPGAAEVITYLNQKGIQISVGHSAAEFEEIKELKDLGLGGFTHTFSGMRGMHHRRLGVAGAAMYFDDMYAEFGKQTGLTVRPEAFAIVYKIKGPDRITLTTDCTGLAQVSEKTYHYIREATFEPESDKLVRVTGDDGKTELLDKTDYSSVKDIELGFLPSVRNVVKNVDASIGDIVKMASENPAAYIGVSDRKGRLEKGKDADFLVIDGEFNLYDTYVKGIKQKIEK</sequence>
<dbReference type="STRING" id="426701.SAMN04488098_100744"/>
<keyword evidence="10" id="KW-1185">Reference proteome</keyword>
<keyword evidence="2 7" id="KW-0479">Metal-binding</keyword>
<gene>
    <name evidence="9" type="ORF">SAMN04488098_100744</name>
</gene>
<evidence type="ECO:0000313" key="10">
    <source>
        <dbReference type="Proteomes" id="UP000199433"/>
    </source>
</evidence>
<dbReference type="SUPFAM" id="SSF51338">
    <property type="entry name" value="Composite domain of metallo-dependent hydrolases"/>
    <property type="match status" value="1"/>
</dbReference>
<dbReference type="Gene3D" id="2.30.40.10">
    <property type="entry name" value="Urease, subunit C, domain 1"/>
    <property type="match status" value="1"/>
</dbReference>
<keyword evidence="4 5" id="KW-0119">Carbohydrate metabolism</keyword>
<dbReference type="OrthoDB" id="9776488at2"/>
<feature type="binding site" evidence="7">
    <location>
        <position position="194"/>
    </location>
    <ligand>
        <name>Zn(2+)</name>
        <dbReference type="ChEBI" id="CHEBI:29105"/>
    </ligand>
</feature>
<dbReference type="GO" id="GO:0008448">
    <property type="term" value="F:N-acetylglucosamine-6-phosphate deacetylase activity"/>
    <property type="evidence" value="ECO:0007669"/>
    <property type="project" value="InterPro"/>
</dbReference>
<feature type="binding site" evidence="7">
    <location>
        <position position="215"/>
    </location>
    <ligand>
        <name>Zn(2+)</name>
        <dbReference type="ChEBI" id="CHEBI:29105"/>
    </ligand>
</feature>
<organism evidence="9 10">
    <name type="scientific">Alkalibacterium thalassium</name>
    <dbReference type="NCBI Taxonomy" id="426701"/>
    <lineage>
        <taxon>Bacteria</taxon>
        <taxon>Bacillati</taxon>
        <taxon>Bacillota</taxon>
        <taxon>Bacilli</taxon>
        <taxon>Lactobacillales</taxon>
        <taxon>Carnobacteriaceae</taxon>
        <taxon>Alkalibacterium</taxon>
    </lineage>
</organism>
<protein>
    <submittedName>
        <fullName evidence="9">N-acetylglucosamine-6-phosphate deacetylase</fullName>
    </submittedName>
</protein>
<dbReference type="PANTHER" id="PTHR11113">
    <property type="entry name" value="N-ACETYLGLUCOSAMINE-6-PHOSPHATE DEACETYLASE"/>
    <property type="match status" value="1"/>
</dbReference>
<dbReference type="InterPro" id="IPR011059">
    <property type="entry name" value="Metal-dep_hydrolase_composite"/>
</dbReference>
<dbReference type="Gene3D" id="3.20.20.140">
    <property type="entry name" value="Metal-dependent hydrolases"/>
    <property type="match status" value="1"/>
</dbReference>
<evidence type="ECO:0000256" key="1">
    <source>
        <dbReference type="ARBA" id="ARBA00010716"/>
    </source>
</evidence>
<dbReference type="GO" id="GO:0046872">
    <property type="term" value="F:metal ion binding"/>
    <property type="evidence" value="ECO:0007669"/>
    <property type="project" value="UniProtKB-KW"/>
</dbReference>
<dbReference type="GO" id="GO:0006046">
    <property type="term" value="P:N-acetylglucosamine catabolic process"/>
    <property type="evidence" value="ECO:0007669"/>
    <property type="project" value="TreeGrafter"/>
</dbReference>
<feature type="active site" description="Proton donor/acceptor" evidence="6">
    <location>
        <position position="274"/>
    </location>
</feature>
<dbReference type="PANTHER" id="PTHR11113:SF14">
    <property type="entry name" value="N-ACETYLGLUCOSAMINE-6-PHOSPHATE DEACETYLASE"/>
    <property type="match status" value="1"/>
</dbReference>
<feature type="binding site" evidence="7">
    <location>
        <position position="127"/>
    </location>
    <ligand>
        <name>Zn(2+)</name>
        <dbReference type="ChEBI" id="CHEBI:29105"/>
    </ligand>
</feature>
<dbReference type="PIRSF" id="PIRSF038994">
    <property type="entry name" value="NagA"/>
    <property type="match status" value="1"/>
</dbReference>
<evidence type="ECO:0000256" key="2">
    <source>
        <dbReference type="ARBA" id="ARBA00022723"/>
    </source>
</evidence>
<evidence type="ECO:0000256" key="7">
    <source>
        <dbReference type="PIRSR" id="PIRSR038994-3"/>
    </source>
</evidence>
<dbReference type="InterPro" id="IPR006680">
    <property type="entry name" value="Amidohydro-rel"/>
</dbReference>
<dbReference type="AlphaFoldDB" id="A0A1G8XQK5"/>
<dbReference type="EMBL" id="FNFK01000007">
    <property type="protein sequence ID" value="SDJ92474.1"/>
    <property type="molecule type" value="Genomic_DNA"/>
</dbReference>
<evidence type="ECO:0000256" key="4">
    <source>
        <dbReference type="ARBA" id="ARBA00023277"/>
    </source>
</evidence>
<evidence type="ECO:0000256" key="6">
    <source>
        <dbReference type="PIRSR" id="PIRSR038994-1"/>
    </source>
</evidence>
<dbReference type="Proteomes" id="UP000199433">
    <property type="component" value="Unassembled WGS sequence"/>
</dbReference>
<dbReference type="Pfam" id="PF01979">
    <property type="entry name" value="Amidohydro_1"/>
    <property type="match status" value="1"/>
</dbReference>
<dbReference type="SUPFAM" id="SSF51556">
    <property type="entry name" value="Metallo-dependent hydrolases"/>
    <property type="match status" value="1"/>
</dbReference>
<proteinExistence type="inferred from homology"/>
<dbReference type="InterPro" id="IPR032466">
    <property type="entry name" value="Metal_Hydrolase"/>
</dbReference>
<feature type="domain" description="Amidohydrolase-related" evidence="8">
    <location>
        <begin position="45"/>
        <end position="392"/>
    </location>
</feature>
<evidence type="ECO:0000256" key="3">
    <source>
        <dbReference type="ARBA" id="ARBA00022801"/>
    </source>
</evidence>